<sequence>MTPRQRSQSSIVADLPYYFSWTGDFPHNTISDTSVMTDTVNDVHALGTGGDIGGPMDLTKITHEASPSGRIEGFGTGGRHWLAPKGVVPSDLLYEDFNDQPFTDAHSDLTMLTLGSTAISRTIPTNPAFSLSQALGELRADGVPRIPGAALAERTKYLKNSGDEYLNASFGWAPFVSDLRNFARTVKDSHRILKQYTAGSDKRIRRRYIFPAETYNRVNKGSGVPYPNVDANLSTFMSNGTHQRLATRETWFSGAFKYHIPVADDALGKFAEWETKADKLLGIEPTPKAVWELTPWSWAVDWFSNTGDVLNNISRLGNDGLVLEFGYVMCRYVQIDEIIAYDYFNHPGSLKRTLKVLKRRQATPYGFGFNMANLSVRQDAVLVALGLSKGAK</sequence>
<evidence type="ECO:0000256" key="6">
    <source>
        <dbReference type="ARBA" id="ARBA00023296"/>
    </source>
</evidence>
<protein>
    <recommendedName>
        <fullName evidence="9">Maturation</fullName>
    </recommendedName>
</protein>
<dbReference type="GO" id="GO:0044423">
    <property type="term" value="C:virion component"/>
    <property type="evidence" value="ECO:0007669"/>
    <property type="project" value="UniProtKB-KW"/>
</dbReference>
<proteinExistence type="inferred from homology"/>
<reference evidence="8" key="1">
    <citation type="submission" date="2019-05" db="EMBL/GenBank/DDBJ databases">
        <title>Metatranscriptomic reconstruction reveals RNA viruses with the potential to shape carbon cycling in soil.</title>
        <authorList>
            <person name="Starr E.P."/>
            <person name="Nuccio E."/>
            <person name="Pett-Ridge J."/>
            <person name="Banfield J.F."/>
            <person name="Firestone M.K."/>
        </authorList>
    </citation>
    <scope>NUCLEOTIDE SEQUENCE</scope>
    <source>
        <strain evidence="8">H2_Rhizo_Litter_49_scaffold_1343</strain>
    </source>
</reference>
<evidence type="ECO:0000256" key="5">
    <source>
        <dbReference type="ARBA" id="ARBA00023104"/>
    </source>
</evidence>
<gene>
    <name evidence="8" type="ORF">H2RhizoLitter491343_000003</name>
</gene>
<dbReference type="InterPro" id="IPR005563">
    <property type="entry name" value="A_protein"/>
</dbReference>
<evidence type="ECO:0000256" key="7">
    <source>
        <dbReference type="ARBA" id="ARBA00035110"/>
    </source>
</evidence>
<evidence type="ECO:0000256" key="2">
    <source>
        <dbReference type="ARBA" id="ARBA00022581"/>
    </source>
</evidence>
<organism evidence="8">
    <name type="scientific">Leviviridae sp</name>
    <dbReference type="NCBI Taxonomy" id="2027243"/>
    <lineage>
        <taxon>Viruses</taxon>
        <taxon>Riboviria</taxon>
        <taxon>Orthornavirae</taxon>
        <taxon>Lenarviricota</taxon>
        <taxon>Leviviricetes</taxon>
        <taxon>Norzivirales</taxon>
        <taxon>Fiersviridae</taxon>
    </lineage>
</organism>
<dbReference type="GO" id="GO:0039666">
    <property type="term" value="P:virion attachment to host cell pilus"/>
    <property type="evidence" value="ECO:0007669"/>
    <property type="project" value="UniProtKB-KW"/>
</dbReference>
<keyword evidence="3" id="KW-1161">Viral attachment to host cell</keyword>
<keyword evidence="5" id="KW-1175">Viral attachment to host cell pilus</keyword>
<dbReference type="EMBL" id="MN033786">
    <property type="protein sequence ID" value="QDH88020.1"/>
    <property type="molecule type" value="Genomic_RNA"/>
</dbReference>
<name>A0A514D326_9VIRU</name>
<dbReference type="Pfam" id="PF03863">
    <property type="entry name" value="Phage_mat-A"/>
    <property type="match status" value="1"/>
</dbReference>
<comment type="subcellular location">
    <subcellularLocation>
        <location evidence="1">Virion</location>
    </subcellularLocation>
</comment>
<accession>A0A514D326</accession>
<evidence type="ECO:0000256" key="4">
    <source>
        <dbReference type="ARBA" id="ARBA00022844"/>
    </source>
</evidence>
<evidence type="ECO:0000256" key="1">
    <source>
        <dbReference type="ARBA" id="ARBA00004328"/>
    </source>
</evidence>
<keyword evidence="6" id="KW-1160">Virus entry into host cell</keyword>
<keyword evidence="2" id="KW-0945">Host-virus interaction</keyword>
<evidence type="ECO:0000313" key="8">
    <source>
        <dbReference type="EMBL" id="QDH88020.1"/>
    </source>
</evidence>
<evidence type="ECO:0008006" key="9">
    <source>
        <dbReference type="Google" id="ProtNLM"/>
    </source>
</evidence>
<comment type="similarity">
    <text evidence="7">Belongs to the Leviviricetes maturation protein family.</text>
</comment>
<keyword evidence="4" id="KW-0946">Virion</keyword>
<evidence type="ECO:0000256" key="3">
    <source>
        <dbReference type="ARBA" id="ARBA00022804"/>
    </source>
</evidence>